<gene>
    <name evidence="4" type="ORF">BIW11_08185</name>
</gene>
<dbReference type="Gene3D" id="1.10.2010.10">
    <property type="entry name" value="Crustacean CHH/MIH/GIH neurohormone"/>
    <property type="match status" value="1"/>
</dbReference>
<dbReference type="OrthoDB" id="6365952at2759"/>
<dbReference type="Proteomes" id="UP000192247">
    <property type="component" value="Unassembled WGS sequence"/>
</dbReference>
<keyword evidence="5" id="KW-1185">Reference proteome</keyword>
<keyword evidence="3" id="KW-0472">Membrane</keyword>
<dbReference type="InterPro" id="IPR031098">
    <property type="entry name" value="Crust_neurohorm"/>
</dbReference>
<keyword evidence="3" id="KW-1133">Transmembrane helix</keyword>
<dbReference type="EMBL" id="MNPL01005761">
    <property type="protein sequence ID" value="OQR75806.1"/>
    <property type="molecule type" value="Genomic_DNA"/>
</dbReference>
<dbReference type="SUPFAM" id="SSF81778">
    <property type="entry name" value="Crustacean CHH/MIH/GIH neurohormone"/>
    <property type="match status" value="1"/>
</dbReference>
<evidence type="ECO:0000313" key="4">
    <source>
        <dbReference type="EMBL" id="OQR75806.1"/>
    </source>
</evidence>
<organism evidence="4 5">
    <name type="scientific">Tropilaelaps mercedesae</name>
    <dbReference type="NCBI Taxonomy" id="418985"/>
    <lineage>
        <taxon>Eukaryota</taxon>
        <taxon>Metazoa</taxon>
        <taxon>Ecdysozoa</taxon>
        <taxon>Arthropoda</taxon>
        <taxon>Chelicerata</taxon>
        <taxon>Arachnida</taxon>
        <taxon>Acari</taxon>
        <taxon>Parasitiformes</taxon>
        <taxon>Mesostigmata</taxon>
        <taxon>Gamasina</taxon>
        <taxon>Dermanyssoidea</taxon>
        <taxon>Laelapidae</taxon>
        <taxon>Tropilaelaps</taxon>
    </lineage>
</organism>
<comment type="function">
    <text evidence="1">May increase the toxicity of alpha-latrotoxin and/or other venom components. Is non-toxic to mice and to the cockroach Periplaneta americana.</text>
</comment>
<dbReference type="InterPro" id="IPR035957">
    <property type="entry name" value="Crust_neurohorm_sf"/>
</dbReference>
<feature type="transmembrane region" description="Helical" evidence="3">
    <location>
        <begin position="246"/>
        <end position="265"/>
    </location>
</feature>
<name>A0A1V9XQM2_9ACAR</name>
<sequence>MAEVLRSHSKPNVTATARKRRIRQLLTMKSTEADEDERAANATGQTTLHLHTLCSLRSPRFPAIFWKLVVSRISARRRSGWNRSPMAGSVAASLTPTTTEYQSTAVVTGAADAAVRCLHPISVRLRRQVAGTGFSVTSAPSHAVSAAVERETFAGFPDSLAPIVRPAADFQTARLSKTLFKCACAYVVCTSASEACVITARSCPEQQIRSPTEIRLICMMNQQPAVSQPEPSALKRLRVAASAPCLLSVPWGLIFVILLVGLLPAPNEARTVAKRSIIDTGCRGNYVPVFEKYFERLERICKECYDLYREPSIRGRCS</sequence>
<proteinExistence type="inferred from homology"/>
<dbReference type="Pfam" id="PF01147">
    <property type="entry name" value="Crust_neurohorm"/>
    <property type="match status" value="1"/>
</dbReference>
<comment type="caution">
    <text evidence="4">The sequence shown here is derived from an EMBL/GenBank/DDBJ whole genome shotgun (WGS) entry which is preliminary data.</text>
</comment>
<evidence type="ECO:0000256" key="1">
    <source>
        <dbReference type="ARBA" id="ARBA00003845"/>
    </source>
</evidence>
<accession>A0A1V9XQM2</accession>
<dbReference type="InParanoid" id="A0A1V9XQM2"/>
<evidence type="ECO:0000313" key="5">
    <source>
        <dbReference type="Proteomes" id="UP000192247"/>
    </source>
</evidence>
<comment type="similarity">
    <text evidence="2">Belongs to the arthropod CHH/MIH/GIH/VIH hormone family.</text>
</comment>
<evidence type="ECO:0000256" key="3">
    <source>
        <dbReference type="SAM" id="Phobius"/>
    </source>
</evidence>
<reference evidence="4 5" key="1">
    <citation type="journal article" date="2017" name="Gigascience">
        <title>Draft genome of the honey bee ectoparasitic mite, Tropilaelaps mercedesae, is shaped by the parasitic life history.</title>
        <authorList>
            <person name="Dong X."/>
            <person name="Armstrong S.D."/>
            <person name="Xia D."/>
            <person name="Makepeace B.L."/>
            <person name="Darby A.C."/>
            <person name="Kadowaki T."/>
        </authorList>
    </citation>
    <scope>NUCLEOTIDE SEQUENCE [LARGE SCALE GENOMIC DNA]</scope>
    <source>
        <strain evidence="4">Wuxi-XJTLU</strain>
    </source>
</reference>
<dbReference type="AlphaFoldDB" id="A0A1V9XQM2"/>
<protein>
    <submittedName>
        <fullName evidence="4">Prepro ion transport peptide</fullName>
    </submittedName>
</protein>
<keyword evidence="3" id="KW-0812">Transmembrane</keyword>
<evidence type="ECO:0000256" key="2">
    <source>
        <dbReference type="ARBA" id="ARBA00005447"/>
    </source>
</evidence>